<dbReference type="GO" id="GO:0016787">
    <property type="term" value="F:hydrolase activity"/>
    <property type="evidence" value="ECO:0007669"/>
    <property type="project" value="UniProtKB-KW"/>
</dbReference>
<dbReference type="InterPro" id="IPR036866">
    <property type="entry name" value="RibonucZ/Hydroxyglut_hydro"/>
</dbReference>
<dbReference type="CDD" id="cd07722">
    <property type="entry name" value="LACTB2-like_MBL-fold"/>
    <property type="match status" value="1"/>
</dbReference>
<evidence type="ECO:0000259" key="6">
    <source>
        <dbReference type="SMART" id="SM00849"/>
    </source>
</evidence>
<accession>T1IYM2</accession>
<organism evidence="7 8">
    <name type="scientific">Strigamia maritima</name>
    <name type="common">European centipede</name>
    <name type="synonym">Geophilus maritimus</name>
    <dbReference type="NCBI Taxonomy" id="126957"/>
    <lineage>
        <taxon>Eukaryota</taxon>
        <taxon>Metazoa</taxon>
        <taxon>Ecdysozoa</taxon>
        <taxon>Arthropoda</taxon>
        <taxon>Myriapoda</taxon>
        <taxon>Chilopoda</taxon>
        <taxon>Pleurostigmophora</taxon>
        <taxon>Geophilomorpha</taxon>
        <taxon>Linotaeniidae</taxon>
        <taxon>Strigamia</taxon>
    </lineage>
</organism>
<dbReference type="GO" id="GO:0046872">
    <property type="term" value="F:metal ion binding"/>
    <property type="evidence" value="ECO:0007669"/>
    <property type="project" value="UniProtKB-KW"/>
</dbReference>
<dbReference type="PANTHER" id="PTHR23131">
    <property type="entry name" value="ENDORIBONUCLEASE LACTB2"/>
    <property type="match status" value="1"/>
</dbReference>
<dbReference type="GO" id="GO:0031123">
    <property type="term" value="P:RNA 3'-end processing"/>
    <property type="evidence" value="ECO:0007669"/>
    <property type="project" value="UniProtKB-ARBA"/>
</dbReference>
<dbReference type="AlphaFoldDB" id="T1IYM2"/>
<dbReference type="Gene3D" id="3.60.15.10">
    <property type="entry name" value="Ribonuclease Z/Hydroxyacylglutathione hydrolase-like"/>
    <property type="match status" value="1"/>
</dbReference>
<protein>
    <recommendedName>
        <fullName evidence="5">Beta-lactamase-like protein 2 homolog</fullName>
    </recommendedName>
</protein>
<name>T1IYM2_STRMM</name>
<proteinExistence type="inferred from homology"/>
<dbReference type="FunFam" id="1.10.10.10:FF:000328">
    <property type="entry name" value="Lactamase beta 2"/>
    <property type="match status" value="1"/>
</dbReference>
<evidence type="ECO:0000256" key="3">
    <source>
        <dbReference type="ARBA" id="ARBA00022801"/>
    </source>
</evidence>
<evidence type="ECO:0000256" key="1">
    <source>
        <dbReference type="ARBA" id="ARBA00006759"/>
    </source>
</evidence>
<evidence type="ECO:0000313" key="8">
    <source>
        <dbReference type="Proteomes" id="UP000014500"/>
    </source>
</evidence>
<dbReference type="PANTHER" id="PTHR23131:SF0">
    <property type="entry name" value="ENDORIBONUCLEASE LACTB2"/>
    <property type="match status" value="1"/>
</dbReference>
<evidence type="ECO:0000313" key="7">
    <source>
        <dbReference type="EnsemblMetazoa" id="SMAR006335-PA"/>
    </source>
</evidence>
<comment type="similarity">
    <text evidence="1">Belongs to the metallo-beta-lactamase superfamily. Glyoxalase II family.</text>
</comment>
<keyword evidence="8" id="KW-1185">Reference proteome</keyword>
<dbReference type="eggNOG" id="KOG0813">
    <property type="taxonomic scope" value="Eukaryota"/>
</dbReference>
<dbReference type="EMBL" id="JH431691">
    <property type="status" value="NOT_ANNOTATED_CDS"/>
    <property type="molecule type" value="Genomic_DNA"/>
</dbReference>
<dbReference type="GO" id="GO:0003727">
    <property type="term" value="F:single-stranded RNA binding"/>
    <property type="evidence" value="ECO:0007669"/>
    <property type="project" value="TreeGrafter"/>
</dbReference>
<keyword evidence="3" id="KW-0378">Hydrolase</keyword>
<dbReference type="HOGENOM" id="CLU_048478_1_2_1"/>
<dbReference type="InterPro" id="IPR001279">
    <property type="entry name" value="Metallo-B-lactamas"/>
</dbReference>
<dbReference type="SMART" id="SM00849">
    <property type="entry name" value="Lactamase_B"/>
    <property type="match status" value="1"/>
</dbReference>
<dbReference type="InterPro" id="IPR047921">
    <property type="entry name" value="LACTB2-like_MBL-fold"/>
</dbReference>
<dbReference type="GO" id="GO:0005759">
    <property type="term" value="C:mitochondrial matrix"/>
    <property type="evidence" value="ECO:0007669"/>
    <property type="project" value="TreeGrafter"/>
</dbReference>
<feature type="domain" description="Metallo-beta-lactamase" evidence="6">
    <location>
        <begin position="10"/>
        <end position="178"/>
    </location>
</feature>
<dbReference type="GO" id="GO:0004521">
    <property type="term" value="F:RNA endonuclease activity"/>
    <property type="evidence" value="ECO:0007669"/>
    <property type="project" value="TreeGrafter"/>
</dbReference>
<keyword evidence="2" id="KW-0479">Metal-binding</keyword>
<sequence length="271" mass="30249">CNPGPMTLQGTNTYLIGTGRSRILLDTGNPQVPEYIKNLQTALKDAGDVTLQSILVTHWHGDHVGGVDDIIRDIRPHDSCQVIKIKREEADDVPLSNREYSFVNDGTTFSTEGATLQIHHTPGHTTDHFVVILKEENALFSGDCILGEGTTVFEDLYTYMKSLNVLLELAPSVIYPGHGPVIQEPVVKIKEYIAHRTRREQEILQVFKTKPEETMTAMQLVKIIYKDTPAHLYPAAAGNVHHHLTKLHKEAKVEKLDEDLWRANAATSSSL</sequence>
<dbReference type="Gene3D" id="1.10.10.10">
    <property type="entry name" value="Winged helix-like DNA-binding domain superfamily/Winged helix DNA-binding domain"/>
    <property type="match status" value="1"/>
</dbReference>
<dbReference type="FunFam" id="3.60.15.10:FF:000017">
    <property type="entry name" value="Lactamase beta 2"/>
    <property type="match status" value="1"/>
</dbReference>
<dbReference type="Proteomes" id="UP000014500">
    <property type="component" value="Unassembled WGS sequence"/>
</dbReference>
<dbReference type="InterPro" id="IPR050662">
    <property type="entry name" value="Sec-metab_biosynth-thioest"/>
</dbReference>
<dbReference type="PhylomeDB" id="T1IYM2"/>
<evidence type="ECO:0000256" key="5">
    <source>
        <dbReference type="ARBA" id="ARBA00069358"/>
    </source>
</evidence>
<dbReference type="InterPro" id="IPR041516">
    <property type="entry name" value="LACTB2_WH"/>
</dbReference>
<reference evidence="8" key="1">
    <citation type="submission" date="2011-05" db="EMBL/GenBank/DDBJ databases">
        <authorList>
            <person name="Richards S.R."/>
            <person name="Qu J."/>
            <person name="Jiang H."/>
            <person name="Jhangiani S.N."/>
            <person name="Agravi P."/>
            <person name="Goodspeed R."/>
            <person name="Gross S."/>
            <person name="Mandapat C."/>
            <person name="Jackson L."/>
            <person name="Mathew T."/>
            <person name="Pu L."/>
            <person name="Thornton R."/>
            <person name="Saada N."/>
            <person name="Wilczek-Boney K.B."/>
            <person name="Lee S."/>
            <person name="Kovar C."/>
            <person name="Wu Y."/>
            <person name="Scherer S.E."/>
            <person name="Worley K.C."/>
            <person name="Muzny D.M."/>
            <person name="Gibbs R."/>
        </authorList>
    </citation>
    <scope>NUCLEOTIDE SEQUENCE</scope>
    <source>
        <strain evidence="8">Brora</strain>
    </source>
</reference>
<dbReference type="Pfam" id="PF00753">
    <property type="entry name" value="Lactamase_B"/>
    <property type="match status" value="1"/>
</dbReference>
<evidence type="ECO:0000256" key="2">
    <source>
        <dbReference type="ARBA" id="ARBA00022723"/>
    </source>
</evidence>
<reference evidence="7" key="2">
    <citation type="submission" date="2015-02" db="UniProtKB">
        <authorList>
            <consortium name="EnsemblMetazoa"/>
        </authorList>
    </citation>
    <scope>IDENTIFICATION</scope>
</reference>
<dbReference type="STRING" id="126957.T1IYM2"/>
<dbReference type="Pfam" id="PF17778">
    <property type="entry name" value="WHD_BLACT"/>
    <property type="match status" value="1"/>
</dbReference>
<dbReference type="EnsemblMetazoa" id="SMAR006335-RA">
    <property type="protein sequence ID" value="SMAR006335-PA"/>
    <property type="gene ID" value="SMAR006335"/>
</dbReference>
<dbReference type="SUPFAM" id="SSF56281">
    <property type="entry name" value="Metallo-hydrolase/oxidoreductase"/>
    <property type="match status" value="1"/>
</dbReference>
<evidence type="ECO:0000256" key="4">
    <source>
        <dbReference type="ARBA" id="ARBA00022833"/>
    </source>
</evidence>
<dbReference type="InterPro" id="IPR036388">
    <property type="entry name" value="WH-like_DNA-bd_sf"/>
</dbReference>
<keyword evidence="4" id="KW-0862">Zinc</keyword>
<dbReference type="OMA" id="GDHVMAW"/>